<evidence type="ECO:0000256" key="6">
    <source>
        <dbReference type="ARBA" id="ARBA00029833"/>
    </source>
</evidence>
<dbReference type="EMBL" id="JABEZY010000001">
    <property type="protein sequence ID" value="MBA0733035.1"/>
    <property type="molecule type" value="Genomic_DNA"/>
</dbReference>
<name>A0A7J9B9M8_GOSGO</name>
<evidence type="ECO:0000256" key="5">
    <source>
        <dbReference type="ARBA" id="ARBA00023006"/>
    </source>
</evidence>
<dbReference type="GO" id="GO:0000045">
    <property type="term" value="P:autophagosome assembly"/>
    <property type="evidence" value="ECO:0007669"/>
    <property type="project" value="TreeGrafter"/>
</dbReference>
<keyword evidence="5" id="KW-0072">Autophagy</keyword>
<gene>
    <name evidence="7" type="ORF">Gogos_017087</name>
</gene>
<dbReference type="PANTHER" id="PTHR14957">
    <property type="entry name" value="UBIQUITIN-LIKE-CONJUGATING ENZYME ATG10"/>
    <property type="match status" value="1"/>
</dbReference>
<comment type="similarity">
    <text evidence="1">Belongs to the ATG10 family.</text>
</comment>
<dbReference type="GO" id="GO:0061651">
    <property type="term" value="F:Atg12 conjugating enzyme activity"/>
    <property type="evidence" value="ECO:0007669"/>
    <property type="project" value="TreeGrafter"/>
</dbReference>
<dbReference type="InterPro" id="IPR007135">
    <property type="entry name" value="Atg3/Atg10"/>
</dbReference>
<protein>
    <recommendedName>
        <fullName evidence="2">Ubiquitin-like-conjugating enzyme ATG10</fullName>
    </recommendedName>
    <alternativeName>
        <fullName evidence="6">Autophagy-related protein 10</fullName>
    </alternativeName>
</protein>
<dbReference type="AlphaFoldDB" id="A0A7J9B9M8"/>
<dbReference type="GO" id="GO:0005829">
    <property type="term" value="C:cytosol"/>
    <property type="evidence" value="ECO:0007669"/>
    <property type="project" value="TreeGrafter"/>
</dbReference>
<organism evidence="7 8">
    <name type="scientific">Gossypium gossypioides</name>
    <name type="common">Mexican cotton</name>
    <name type="synonym">Selera gossypioides</name>
    <dbReference type="NCBI Taxonomy" id="34282"/>
    <lineage>
        <taxon>Eukaryota</taxon>
        <taxon>Viridiplantae</taxon>
        <taxon>Streptophyta</taxon>
        <taxon>Embryophyta</taxon>
        <taxon>Tracheophyta</taxon>
        <taxon>Spermatophyta</taxon>
        <taxon>Magnoliopsida</taxon>
        <taxon>eudicotyledons</taxon>
        <taxon>Gunneridae</taxon>
        <taxon>Pentapetalae</taxon>
        <taxon>rosids</taxon>
        <taxon>malvids</taxon>
        <taxon>Malvales</taxon>
        <taxon>Malvaceae</taxon>
        <taxon>Malvoideae</taxon>
        <taxon>Gossypium</taxon>
    </lineage>
</organism>
<keyword evidence="3" id="KW-0808">Transferase</keyword>
<keyword evidence="8" id="KW-1185">Reference proteome</keyword>
<dbReference type="GO" id="GO:0000422">
    <property type="term" value="P:autophagy of mitochondrion"/>
    <property type="evidence" value="ECO:0007669"/>
    <property type="project" value="TreeGrafter"/>
</dbReference>
<proteinExistence type="inferred from homology"/>
<dbReference type="GO" id="GO:0032446">
    <property type="term" value="P:protein modification by small protein conjugation"/>
    <property type="evidence" value="ECO:0007669"/>
    <property type="project" value="TreeGrafter"/>
</dbReference>
<dbReference type="Proteomes" id="UP000593579">
    <property type="component" value="Unassembled WGS sequence"/>
</dbReference>
<evidence type="ECO:0000256" key="4">
    <source>
        <dbReference type="ARBA" id="ARBA00022786"/>
    </source>
</evidence>
<dbReference type="Pfam" id="PF03987">
    <property type="entry name" value="Autophagy_act_C"/>
    <property type="match status" value="2"/>
</dbReference>
<comment type="caution">
    <text evidence="7">The sequence shown here is derived from an EMBL/GenBank/DDBJ whole genome shotgun (WGS) entry which is preliminary data.</text>
</comment>
<keyword evidence="4" id="KW-0833">Ubl conjugation pathway</keyword>
<evidence type="ECO:0000256" key="2">
    <source>
        <dbReference type="ARBA" id="ARBA00021099"/>
    </source>
</evidence>
<dbReference type="OrthoDB" id="4089664at2759"/>
<evidence type="ECO:0000313" key="8">
    <source>
        <dbReference type="Proteomes" id="UP000593579"/>
    </source>
</evidence>
<dbReference type="PANTHER" id="PTHR14957:SF1">
    <property type="entry name" value="UBIQUITIN-LIKE-CONJUGATING ENZYME ATG10"/>
    <property type="match status" value="1"/>
</dbReference>
<dbReference type="Gene3D" id="3.30.1460.50">
    <property type="match status" value="2"/>
</dbReference>
<evidence type="ECO:0000256" key="3">
    <source>
        <dbReference type="ARBA" id="ARBA00022679"/>
    </source>
</evidence>
<evidence type="ECO:0000313" key="7">
    <source>
        <dbReference type="EMBL" id="MBA0733035.1"/>
    </source>
</evidence>
<sequence length="268" mass="31181">MMDVLHWDGTLSAKDFRIGAFAFAQKWESCNLAFPPWSWLPCPKHPWLAPPEEEGYLSLEKICISRPNEEEDIDQISQIDTGEEETCCSRNEDVLDDATLVQSNHHELHYCDFHIVYSSTFRVPVLYFRAYCSAGNLYHILNLWNSQFLKICGGRVIIYLKSISEIYIIPFIDGRPLPLDEIEKELPACSSKELSKKKWTFITQEEHPYLKRPWYKLHPCGTAEWMKLLFLSDTANPKFEVVLELYLLSWFSVVGQVFGLRTSFKISN</sequence>
<accession>A0A7J9B9M8</accession>
<evidence type="ECO:0000256" key="1">
    <source>
        <dbReference type="ARBA" id="ARBA00005696"/>
    </source>
</evidence>
<reference evidence="7 8" key="1">
    <citation type="journal article" date="2019" name="Genome Biol. Evol.">
        <title>Insights into the evolution of the New World diploid cottons (Gossypium, subgenus Houzingenia) based on genome sequencing.</title>
        <authorList>
            <person name="Grover C.E."/>
            <person name="Arick M.A. 2nd"/>
            <person name="Thrash A."/>
            <person name="Conover J.L."/>
            <person name="Sanders W.S."/>
            <person name="Peterson D.G."/>
            <person name="Frelichowski J.E."/>
            <person name="Scheffler J.A."/>
            <person name="Scheffler B.E."/>
            <person name="Wendel J.F."/>
        </authorList>
    </citation>
    <scope>NUCLEOTIDE SEQUENCE [LARGE SCALE GENOMIC DNA]</scope>
    <source>
        <strain evidence="7">5</strain>
        <tissue evidence="7">Leaf</tissue>
    </source>
</reference>